<reference evidence="2" key="1">
    <citation type="submission" date="2017-01" db="EMBL/GenBank/DDBJ databases">
        <authorList>
            <person name="Varghese N."/>
            <person name="Submissions S."/>
        </authorList>
    </citation>
    <scope>NUCLEOTIDE SEQUENCE [LARGE SCALE GENOMIC DNA]</scope>
    <source>
        <strain evidence="2">DSM 46698</strain>
    </source>
</reference>
<accession>A0A1N7PHF2</accession>
<evidence type="ECO:0000313" key="2">
    <source>
        <dbReference type="Proteomes" id="UP000186026"/>
    </source>
</evidence>
<proteinExistence type="predicted"/>
<dbReference type="STRING" id="529505.SAMN05421761_11664"/>
<dbReference type="EMBL" id="FTOP01000016">
    <property type="protein sequence ID" value="SIT10083.1"/>
    <property type="molecule type" value="Genomic_DNA"/>
</dbReference>
<keyword evidence="2" id="KW-1185">Reference proteome</keyword>
<dbReference type="OrthoDB" id="1524733at2"/>
<dbReference type="RefSeq" id="WP_076502664.1">
    <property type="nucleotide sequence ID" value="NZ_FTOP01000016.1"/>
</dbReference>
<protein>
    <recommendedName>
        <fullName evidence="3">Tetratricopeptide repeat-containing protein</fullName>
    </recommendedName>
</protein>
<dbReference type="Proteomes" id="UP000186026">
    <property type="component" value="Unassembled WGS sequence"/>
</dbReference>
<organism evidence="1 2">
    <name type="scientific">Belliella pelovolcani</name>
    <dbReference type="NCBI Taxonomy" id="529505"/>
    <lineage>
        <taxon>Bacteria</taxon>
        <taxon>Pseudomonadati</taxon>
        <taxon>Bacteroidota</taxon>
        <taxon>Cytophagia</taxon>
        <taxon>Cytophagales</taxon>
        <taxon>Cyclobacteriaceae</taxon>
        <taxon>Belliella</taxon>
    </lineage>
</organism>
<dbReference type="InterPro" id="IPR011990">
    <property type="entry name" value="TPR-like_helical_dom_sf"/>
</dbReference>
<dbReference type="Gene3D" id="1.25.40.10">
    <property type="entry name" value="Tetratricopeptide repeat domain"/>
    <property type="match status" value="1"/>
</dbReference>
<evidence type="ECO:0000313" key="1">
    <source>
        <dbReference type="EMBL" id="SIT10083.1"/>
    </source>
</evidence>
<dbReference type="AlphaFoldDB" id="A0A1N7PHF2"/>
<sequence>MSNLSRIEILQTYAEQEPSNPFNWYALALEYRNVNPEKALDYFNKLLTEHKVYLPTYYHAALLYAEMDHLEQAKNIYENGIALAKELGDQHALSELQNSYQNFLIEYDLI</sequence>
<gene>
    <name evidence="1" type="ORF">SAMN05421761_11664</name>
</gene>
<evidence type="ECO:0008006" key="3">
    <source>
        <dbReference type="Google" id="ProtNLM"/>
    </source>
</evidence>
<dbReference type="SUPFAM" id="SSF48452">
    <property type="entry name" value="TPR-like"/>
    <property type="match status" value="1"/>
</dbReference>
<name>A0A1N7PHF2_9BACT</name>